<reference evidence="2" key="1">
    <citation type="submission" date="2017-04" db="EMBL/GenBank/DDBJ databases">
        <authorList>
            <person name="Varghese N."/>
            <person name="Submissions S."/>
        </authorList>
    </citation>
    <scope>NUCLEOTIDE SEQUENCE [LARGE SCALE GENOMIC DNA]</scope>
    <source>
        <strain evidence="2">RKEM611</strain>
    </source>
</reference>
<accession>A0A1Y6C7H9</accession>
<dbReference type="AlphaFoldDB" id="A0A1Y6C7H9"/>
<gene>
    <name evidence="1" type="ORF">SAMN06296036_112115</name>
</gene>
<dbReference type="Proteomes" id="UP000192907">
    <property type="component" value="Unassembled WGS sequence"/>
</dbReference>
<evidence type="ECO:0000313" key="1">
    <source>
        <dbReference type="EMBL" id="SMF40951.1"/>
    </source>
</evidence>
<organism evidence="1 2">
    <name type="scientific">Pseudobacteriovorax antillogorgiicola</name>
    <dbReference type="NCBI Taxonomy" id="1513793"/>
    <lineage>
        <taxon>Bacteria</taxon>
        <taxon>Pseudomonadati</taxon>
        <taxon>Bdellovibrionota</taxon>
        <taxon>Oligoflexia</taxon>
        <taxon>Oligoflexales</taxon>
        <taxon>Pseudobacteriovoracaceae</taxon>
        <taxon>Pseudobacteriovorax</taxon>
    </lineage>
</organism>
<dbReference type="EMBL" id="FWZT01000012">
    <property type="protein sequence ID" value="SMF40951.1"/>
    <property type="molecule type" value="Genomic_DNA"/>
</dbReference>
<sequence>MVIYFLFLPLIGLIKYLGMESLYSAHNVIVQVSAFELSTKERMIAARCYLNYLI</sequence>
<proteinExistence type="predicted"/>
<dbReference type="STRING" id="1513793.SAMN06296036_112115"/>
<evidence type="ECO:0000313" key="2">
    <source>
        <dbReference type="Proteomes" id="UP000192907"/>
    </source>
</evidence>
<protein>
    <submittedName>
        <fullName evidence="1">Uncharacterized protein</fullName>
    </submittedName>
</protein>
<name>A0A1Y6C7H9_9BACT</name>
<keyword evidence="2" id="KW-1185">Reference proteome</keyword>